<dbReference type="OMA" id="YYRCTLR"/>
<accession>A0A1J6JVL1</accession>
<dbReference type="PANTHER" id="PTHR32096:SF133">
    <property type="entry name" value="WRKY TRANSCRIPTION FACTOR 41-RELATED"/>
    <property type="match status" value="1"/>
</dbReference>
<dbReference type="Gramene" id="OIT21182">
    <property type="protein sequence ID" value="OIT21182"/>
    <property type="gene ID" value="A4A49_35285"/>
</dbReference>
<feature type="region of interest" description="Disordered" evidence="7">
    <location>
        <begin position="92"/>
        <end position="133"/>
    </location>
</feature>
<keyword evidence="10" id="KW-1185">Reference proteome</keyword>
<proteinExistence type="inferred from homology"/>
<dbReference type="GO" id="GO:0042542">
    <property type="term" value="P:response to hydrogen peroxide"/>
    <property type="evidence" value="ECO:0007669"/>
    <property type="project" value="UniProtKB-ARBA"/>
</dbReference>
<name>A0A1J6JVL1_NICAT</name>
<comment type="subcellular location">
    <subcellularLocation>
        <location evidence="1">Nucleus</location>
    </subcellularLocation>
</comment>
<dbReference type="OrthoDB" id="1888929at2759"/>
<sequence length="372" mass="41606">MENYGADNNGELNRIISELTQGRDLVHQLQLQLNAPYSSSSSSPETTRDFLLHNIQSKFDKALSLLQYSTEDTCNSLLPLSNSVPIYNFGRSESPPSFTASPPHSEDSDRDLEPKDPTTRKRKSSTPRWTKRVQLCPGAPIEGTLDDGFSWRKYGQKDILGAKYPRGYYRCTLRHVQGCLATKQVQRADEDPTIFEVTYRGRHTCNQGGGNANNNVMNPAPLTIIPQNQEQNLGAGSRNEHQQIVSVPQQNPQEILLNFQRNLNISNDNNFNFNTDPNNVPFSTFASSSDIKSDQDYSFVPNSIIQSDNFVENFSQSYMSAGTSGSSSNYFGMSSNSEMNNFGGKQNGSNDYQFNSMGYESNFPFDYQGFSS</sequence>
<dbReference type="GO" id="GO:0009751">
    <property type="term" value="P:response to salicylic acid"/>
    <property type="evidence" value="ECO:0007669"/>
    <property type="project" value="UniProtKB-ARBA"/>
</dbReference>
<feature type="compositionally biased region" description="Basic residues" evidence="7">
    <location>
        <begin position="120"/>
        <end position="131"/>
    </location>
</feature>
<evidence type="ECO:0000256" key="1">
    <source>
        <dbReference type="ARBA" id="ARBA00004123"/>
    </source>
</evidence>
<organism evidence="9 10">
    <name type="scientific">Nicotiana attenuata</name>
    <name type="common">Coyote tobacco</name>
    <dbReference type="NCBI Taxonomy" id="49451"/>
    <lineage>
        <taxon>Eukaryota</taxon>
        <taxon>Viridiplantae</taxon>
        <taxon>Streptophyta</taxon>
        <taxon>Embryophyta</taxon>
        <taxon>Tracheophyta</taxon>
        <taxon>Spermatophyta</taxon>
        <taxon>Magnoliopsida</taxon>
        <taxon>eudicotyledons</taxon>
        <taxon>Gunneridae</taxon>
        <taxon>Pentapetalae</taxon>
        <taxon>asterids</taxon>
        <taxon>lamiids</taxon>
        <taxon>Solanales</taxon>
        <taxon>Solanaceae</taxon>
        <taxon>Nicotianoideae</taxon>
        <taxon>Nicotianeae</taxon>
        <taxon>Nicotiana</taxon>
    </lineage>
</organism>
<comment type="similarity">
    <text evidence="6">Belongs to the WRKY group III family.</text>
</comment>
<evidence type="ECO:0000259" key="8">
    <source>
        <dbReference type="PROSITE" id="PS50811"/>
    </source>
</evidence>
<dbReference type="InterPro" id="IPR003657">
    <property type="entry name" value="WRKY_dom"/>
</dbReference>
<dbReference type="SUPFAM" id="SSF118290">
    <property type="entry name" value="WRKY DNA-binding domain"/>
    <property type="match status" value="1"/>
</dbReference>
<dbReference type="InterPro" id="IPR044810">
    <property type="entry name" value="WRKY_plant"/>
</dbReference>
<evidence type="ECO:0000313" key="9">
    <source>
        <dbReference type="EMBL" id="OIT21182.1"/>
    </source>
</evidence>
<dbReference type="EMBL" id="MJEQ01004534">
    <property type="protein sequence ID" value="OIT21182.1"/>
    <property type="molecule type" value="Genomic_DNA"/>
</dbReference>
<dbReference type="InterPro" id="IPR036576">
    <property type="entry name" value="WRKY_dom_sf"/>
</dbReference>
<dbReference type="GO" id="GO:0010193">
    <property type="term" value="P:response to ozone"/>
    <property type="evidence" value="ECO:0007669"/>
    <property type="project" value="UniProtKB-ARBA"/>
</dbReference>
<dbReference type="GO" id="GO:0000976">
    <property type="term" value="F:transcription cis-regulatory region binding"/>
    <property type="evidence" value="ECO:0007669"/>
    <property type="project" value="TreeGrafter"/>
</dbReference>
<gene>
    <name evidence="9" type="primary">WRKY41_4</name>
    <name evidence="9" type="ORF">A4A49_35285</name>
</gene>
<evidence type="ECO:0000256" key="7">
    <source>
        <dbReference type="SAM" id="MobiDB-lite"/>
    </source>
</evidence>
<dbReference type="AlphaFoldDB" id="A0A1J6JVL1"/>
<dbReference type="PROSITE" id="PS50811">
    <property type="entry name" value="WRKY"/>
    <property type="match status" value="1"/>
</dbReference>
<dbReference type="Gene3D" id="2.20.25.80">
    <property type="entry name" value="WRKY domain"/>
    <property type="match status" value="1"/>
</dbReference>
<dbReference type="GeneID" id="109219246"/>
<keyword evidence="3" id="KW-0238">DNA-binding</keyword>
<dbReference type="Pfam" id="PF03106">
    <property type="entry name" value="WRKY"/>
    <property type="match status" value="1"/>
</dbReference>
<protein>
    <submittedName>
        <fullName evidence="9">Wrky transcription factor 41</fullName>
    </submittedName>
</protein>
<dbReference type="GO" id="GO:0003700">
    <property type="term" value="F:DNA-binding transcription factor activity"/>
    <property type="evidence" value="ECO:0007669"/>
    <property type="project" value="InterPro"/>
</dbReference>
<reference evidence="9" key="1">
    <citation type="submission" date="2016-11" db="EMBL/GenBank/DDBJ databases">
        <title>The genome of Nicotiana attenuata.</title>
        <authorList>
            <person name="Xu S."/>
            <person name="Brockmoeller T."/>
            <person name="Gaquerel E."/>
            <person name="Navarro A."/>
            <person name="Kuhl H."/>
            <person name="Gase K."/>
            <person name="Ling Z."/>
            <person name="Zhou W."/>
            <person name="Kreitzer C."/>
            <person name="Stanke M."/>
            <person name="Tang H."/>
            <person name="Lyons E."/>
            <person name="Pandey P."/>
            <person name="Pandey S.P."/>
            <person name="Timmermann B."/>
            <person name="Baldwin I.T."/>
        </authorList>
    </citation>
    <scope>NUCLEOTIDE SEQUENCE [LARGE SCALE GENOMIC DNA]</scope>
    <source>
        <strain evidence="9">UT</strain>
    </source>
</reference>
<dbReference type="GO" id="GO:0010150">
    <property type="term" value="P:leaf senescence"/>
    <property type="evidence" value="ECO:0007669"/>
    <property type="project" value="UniProtKB-ARBA"/>
</dbReference>
<dbReference type="PANTHER" id="PTHR32096">
    <property type="entry name" value="WRKY TRANSCRIPTION FACTOR 30-RELATED-RELATED"/>
    <property type="match status" value="1"/>
</dbReference>
<evidence type="ECO:0000313" key="10">
    <source>
        <dbReference type="Proteomes" id="UP000187609"/>
    </source>
</evidence>
<feature type="compositionally biased region" description="Basic and acidic residues" evidence="7">
    <location>
        <begin position="104"/>
        <end position="119"/>
    </location>
</feature>
<evidence type="ECO:0000256" key="4">
    <source>
        <dbReference type="ARBA" id="ARBA00023163"/>
    </source>
</evidence>
<dbReference type="GO" id="GO:0005634">
    <property type="term" value="C:nucleus"/>
    <property type="evidence" value="ECO:0007669"/>
    <property type="project" value="UniProtKB-SubCell"/>
</dbReference>
<evidence type="ECO:0000256" key="5">
    <source>
        <dbReference type="ARBA" id="ARBA00023242"/>
    </source>
</evidence>
<evidence type="ECO:0000256" key="3">
    <source>
        <dbReference type="ARBA" id="ARBA00023125"/>
    </source>
</evidence>
<dbReference type="FunFam" id="2.20.25.80:FF:000009">
    <property type="entry name" value="WRKY transcription factor 53"/>
    <property type="match status" value="1"/>
</dbReference>
<keyword evidence="5" id="KW-0539">Nucleus</keyword>
<dbReference type="KEGG" id="nau:109219246"/>
<keyword evidence="2" id="KW-0805">Transcription regulation</keyword>
<dbReference type="Proteomes" id="UP000187609">
    <property type="component" value="Unassembled WGS sequence"/>
</dbReference>
<dbReference type="SMART" id="SM00774">
    <property type="entry name" value="WRKY"/>
    <property type="match status" value="1"/>
</dbReference>
<comment type="caution">
    <text evidence="9">The sequence shown here is derived from an EMBL/GenBank/DDBJ whole genome shotgun (WGS) entry which is preliminary data.</text>
</comment>
<feature type="domain" description="WRKY" evidence="8">
    <location>
        <begin position="140"/>
        <end position="203"/>
    </location>
</feature>
<keyword evidence="4" id="KW-0804">Transcription</keyword>
<evidence type="ECO:0000256" key="2">
    <source>
        <dbReference type="ARBA" id="ARBA00023015"/>
    </source>
</evidence>
<dbReference type="SMR" id="A0A1J6JVL1"/>
<evidence type="ECO:0000256" key="6">
    <source>
        <dbReference type="ARBA" id="ARBA00060850"/>
    </source>
</evidence>